<sequence>MKSLLILAALPEEADAFRPGEGCIVEGEPMLVRIVETGDIRIKIVTCGLGKVNAALAVGRYANADTALIAMTGTCGRIGAIQGDCFWIAKAIQHDYGARQADGFVHYRAGDWPMGNARDHAFAAMPDPGLGLPHAAIASGDVFLECPATAEALAKHLRTHLVDMEVAAVAQAAEALGLPWVAIKAVTDGADGESAGDFSFNLRKAARKAAEAMERLVAFPIPAP</sequence>
<organism evidence="2 3">
    <name type="scientific">Sphingorhabdus pulchriflava</name>
    <dbReference type="NCBI Taxonomy" id="2292257"/>
    <lineage>
        <taxon>Bacteria</taxon>
        <taxon>Pseudomonadati</taxon>
        <taxon>Pseudomonadota</taxon>
        <taxon>Alphaproteobacteria</taxon>
        <taxon>Sphingomonadales</taxon>
        <taxon>Sphingomonadaceae</taxon>
        <taxon>Sphingorhabdus</taxon>
    </lineage>
</organism>
<dbReference type="GO" id="GO:0019284">
    <property type="term" value="P:L-methionine salvage from S-adenosylmethionine"/>
    <property type="evidence" value="ECO:0007669"/>
    <property type="project" value="TreeGrafter"/>
</dbReference>
<keyword evidence="3" id="KW-1185">Reference proteome</keyword>
<dbReference type="Proteomes" id="UP000263833">
    <property type="component" value="Unassembled WGS sequence"/>
</dbReference>
<dbReference type="GO" id="GO:0008782">
    <property type="term" value="F:adenosylhomocysteine nucleosidase activity"/>
    <property type="evidence" value="ECO:0007669"/>
    <property type="project" value="TreeGrafter"/>
</dbReference>
<name>A0A371B532_9SPHN</name>
<dbReference type="SUPFAM" id="SSF53167">
    <property type="entry name" value="Purine and uridine phosphorylases"/>
    <property type="match status" value="1"/>
</dbReference>
<dbReference type="Gene3D" id="3.40.50.1580">
    <property type="entry name" value="Nucleoside phosphorylase domain"/>
    <property type="match status" value="1"/>
</dbReference>
<evidence type="ECO:0000259" key="1">
    <source>
        <dbReference type="Pfam" id="PF01048"/>
    </source>
</evidence>
<dbReference type="PANTHER" id="PTHR46832:SF1">
    <property type="entry name" value="5'-METHYLTHIOADENOSINE_S-ADENOSYLHOMOCYSTEINE NUCLEOSIDASE"/>
    <property type="match status" value="1"/>
</dbReference>
<dbReference type="AlphaFoldDB" id="A0A371B532"/>
<accession>A0A371B532</accession>
<evidence type="ECO:0000313" key="3">
    <source>
        <dbReference type="Proteomes" id="UP000263833"/>
    </source>
</evidence>
<reference evidence="3" key="1">
    <citation type="submission" date="2018-08" db="EMBL/GenBank/DDBJ databases">
        <authorList>
            <person name="Kim S.-J."/>
            <person name="Jung G.-Y."/>
        </authorList>
    </citation>
    <scope>NUCLEOTIDE SEQUENCE [LARGE SCALE GENOMIC DNA]</scope>
    <source>
        <strain evidence="3">GY_G</strain>
    </source>
</reference>
<dbReference type="Pfam" id="PF01048">
    <property type="entry name" value="PNP_UDP_1"/>
    <property type="match status" value="1"/>
</dbReference>
<dbReference type="RefSeq" id="WP_115549721.1">
    <property type="nucleotide sequence ID" value="NZ_QRGP01000002.1"/>
</dbReference>
<dbReference type="GO" id="GO:0009116">
    <property type="term" value="P:nucleoside metabolic process"/>
    <property type="evidence" value="ECO:0007669"/>
    <property type="project" value="InterPro"/>
</dbReference>
<dbReference type="OrthoDB" id="7449394at2"/>
<comment type="caution">
    <text evidence="2">The sequence shown here is derived from an EMBL/GenBank/DDBJ whole genome shotgun (WGS) entry which is preliminary data.</text>
</comment>
<gene>
    <name evidence="2" type="ORF">DXH95_11700</name>
</gene>
<dbReference type="EMBL" id="QRGP01000002">
    <property type="protein sequence ID" value="RDV02617.1"/>
    <property type="molecule type" value="Genomic_DNA"/>
</dbReference>
<dbReference type="InterPro" id="IPR000845">
    <property type="entry name" value="Nucleoside_phosphorylase_d"/>
</dbReference>
<dbReference type="GO" id="GO:0005829">
    <property type="term" value="C:cytosol"/>
    <property type="evidence" value="ECO:0007669"/>
    <property type="project" value="TreeGrafter"/>
</dbReference>
<protein>
    <submittedName>
        <fullName evidence="2">Purine phosphorylase</fullName>
    </submittedName>
</protein>
<dbReference type="GO" id="GO:0008930">
    <property type="term" value="F:methylthioadenosine nucleosidase activity"/>
    <property type="evidence" value="ECO:0007669"/>
    <property type="project" value="TreeGrafter"/>
</dbReference>
<proteinExistence type="predicted"/>
<dbReference type="PANTHER" id="PTHR46832">
    <property type="entry name" value="5'-METHYLTHIOADENOSINE/S-ADENOSYLHOMOCYSTEINE NUCLEOSIDASE"/>
    <property type="match status" value="1"/>
</dbReference>
<evidence type="ECO:0000313" key="2">
    <source>
        <dbReference type="EMBL" id="RDV02617.1"/>
    </source>
</evidence>
<dbReference type="InterPro" id="IPR035994">
    <property type="entry name" value="Nucleoside_phosphorylase_sf"/>
</dbReference>
<feature type="domain" description="Nucleoside phosphorylase" evidence="1">
    <location>
        <begin position="5"/>
        <end position="217"/>
    </location>
</feature>